<dbReference type="EMBL" id="RCZC01000009">
    <property type="protein sequence ID" value="TPG48337.1"/>
    <property type="molecule type" value="Genomic_DNA"/>
</dbReference>
<proteinExistence type="predicted"/>
<protein>
    <submittedName>
        <fullName evidence="1">Uncharacterized protein</fullName>
    </submittedName>
</protein>
<name>A0A502FFV9_9SPHN</name>
<evidence type="ECO:0000313" key="1">
    <source>
        <dbReference type="EMBL" id="TPG48337.1"/>
    </source>
</evidence>
<keyword evidence="2" id="KW-1185">Reference proteome</keyword>
<dbReference type="Proteomes" id="UP000319931">
    <property type="component" value="Unassembled WGS sequence"/>
</dbReference>
<sequence>MRRSLAHASGAAMARVRVEFPGPRPARTRPPAATARHRARHRLLARCDLGEILRIYRGALKRRG</sequence>
<comment type="caution">
    <text evidence="1">The sequence shown here is derived from an EMBL/GenBank/DDBJ whole genome shotgun (WGS) entry which is preliminary data.</text>
</comment>
<accession>A0A502FFV9</accession>
<evidence type="ECO:0000313" key="2">
    <source>
        <dbReference type="Proteomes" id="UP000319931"/>
    </source>
</evidence>
<reference evidence="1 2" key="1">
    <citation type="journal article" date="2019" name="Environ. Microbiol.">
        <title>Species interactions and distinct microbial communities in high Arctic permafrost affected cryosols are associated with the CH4 and CO2 gas fluxes.</title>
        <authorList>
            <person name="Altshuler I."/>
            <person name="Hamel J."/>
            <person name="Turney S."/>
            <person name="Magnuson E."/>
            <person name="Levesque R."/>
            <person name="Greer C."/>
            <person name="Whyte L.G."/>
        </authorList>
    </citation>
    <scope>NUCLEOTIDE SEQUENCE [LARGE SCALE GENOMIC DNA]</scope>
    <source>
        <strain evidence="1 2">E6.1</strain>
    </source>
</reference>
<gene>
    <name evidence="1" type="ORF">EAH76_21310</name>
</gene>
<dbReference type="AlphaFoldDB" id="A0A502FFV9"/>
<organism evidence="1 2">
    <name type="scientific">Sphingomonas glacialis</name>
    <dbReference type="NCBI Taxonomy" id="658225"/>
    <lineage>
        <taxon>Bacteria</taxon>
        <taxon>Pseudomonadati</taxon>
        <taxon>Pseudomonadota</taxon>
        <taxon>Alphaproteobacteria</taxon>
        <taxon>Sphingomonadales</taxon>
        <taxon>Sphingomonadaceae</taxon>
        <taxon>Sphingomonas</taxon>
    </lineage>
</organism>